<keyword evidence="3" id="KW-1185">Reference proteome</keyword>
<feature type="compositionally biased region" description="Polar residues" evidence="1">
    <location>
        <begin position="36"/>
        <end position="46"/>
    </location>
</feature>
<gene>
    <name evidence="2" type="ORF">NDU88_011998</name>
</gene>
<evidence type="ECO:0000313" key="3">
    <source>
        <dbReference type="Proteomes" id="UP001066276"/>
    </source>
</evidence>
<protein>
    <submittedName>
        <fullName evidence="2">Uncharacterized protein</fullName>
    </submittedName>
</protein>
<feature type="region of interest" description="Disordered" evidence="1">
    <location>
        <begin position="36"/>
        <end position="95"/>
    </location>
</feature>
<comment type="caution">
    <text evidence="2">The sequence shown here is derived from an EMBL/GenBank/DDBJ whole genome shotgun (WGS) entry which is preliminary data.</text>
</comment>
<name>A0AAV7S3E9_PLEWA</name>
<organism evidence="2 3">
    <name type="scientific">Pleurodeles waltl</name>
    <name type="common">Iberian ribbed newt</name>
    <dbReference type="NCBI Taxonomy" id="8319"/>
    <lineage>
        <taxon>Eukaryota</taxon>
        <taxon>Metazoa</taxon>
        <taxon>Chordata</taxon>
        <taxon>Craniata</taxon>
        <taxon>Vertebrata</taxon>
        <taxon>Euteleostomi</taxon>
        <taxon>Amphibia</taxon>
        <taxon>Batrachia</taxon>
        <taxon>Caudata</taxon>
        <taxon>Salamandroidea</taxon>
        <taxon>Salamandridae</taxon>
        <taxon>Pleurodelinae</taxon>
        <taxon>Pleurodeles</taxon>
    </lineage>
</organism>
<dbReference type="EMBL" id="JANPWB010000009">
    <property type="protein sequence ID" value="KAJ1159331.1"/>
    <property type="molecule type" value="Genomic_DNA"/>
</dbReference>
<evidence type="ECO:0000313" key="2">
    <source>
        <dbReference type="EMBL" id="KAJ1159331.1"/>
    </source>
</evidence>
<sequence>MGGAADRNRLLETEKAEYDGRNSEWLKEGGDKFYSLTESETASSGYDLNHEEGSGSSEAENLAERMSPVVGTTVRPQHRHHKRIKSRTGSGGVMDSPAATLKWDYSGIRLSHSEKVPQAPSDTILTSNLSVNKNCPGELVNNLTNADTKMLQLIYGTVRELQNETRAENRKAREATKQLHVTVWKIAKSCSEIEEKLNTVGSRTAVVEGEISTLKYHVVT</sequence>
<accession>A0AAV7S3E9</accession>
<evidence type="ECO:0000256" key="1">
    <source>
        <dbReference type="SAM" id="MobiDB-lite"/>
    </source>
</evidence>
<reference evidence="2" key="1">
    <citation type="journal article" date="2022" name="bioRxiv">
        <title>Sequencing and chromosome-scale assembly of the giantPleurodeles waltlgenome.</title>
        <authorList>
            <person name="Brown T."/>
            <person name="Elewa A."/>
            <person name="Iarovenko S."/>
            <person name="Subramanian E."/>
            <person name="Araus A.J."/>
            <person name="Petzold A."/>
            <person name="Susuki M."/>
            <person name="Suzuki K.-i.T."/>
            <person name="Hayashi T."/>
            <person name="Toyoda A."/>
            <person name="Oliveira C."/>
            <person name="Osipova E."/>
            <person name="Leigh N.D."/>
            <person name="Simon A."/>
            <person name="Yun M.H."/>
        </authorList>
    </citation>
    <scope>NUCLEOTIDE SEQUENCE</scope>
    <source>
        <strain evidence="2">20211129_DDA</strain>
        <tissue evidence="2">Liver</tissue>
    </source>
</reference>
<dbReference type="AlphaFoldDB" id="A0AAV7S3E9"/>
<proteinExistence type="predicted"/>
<feature type="compositionally biased region" description="Basic residues" evidence="1">
    <location>
        <begin position="76"/>
        <end position="86"/>
    </location>
</feature>
<dbReference type="Proteomes" id="UP001066276">
    <property type="component" value="Chromosome 5"/>
</dbReference>